<evidence type="ECO:0000313" key="1">
    <source>
        <dbReference type="EMBL" id="QJA87662.1"/>
    </source>
</evidence>
<accession>A0A6M3L1I6</accession>
<dbReference type="EMBL" id="MT142724">
    <property type="protein sequence ID" value="QJA87662.1"/>
    <property type="molecule type" value="Genomic_DNA"/>
</dbReference>
<sequence>MKDHIYPEEFKETNLTRRIKHYFRCKDCSYEAHEMEFAWLNEISCPNCGSTSLAEVYKWIGE</sequence>
<protein>
    <submittedName>
        <fullName evidence="1">Putative transposase</fullName>
    </submittedName>
</protein>
<name>A0A6M3L1I6_9ZZZZ</name>
<proteinExistence type="predicted"/>
<reference evidence="1" key="1">
    <citation type="submission" date="2020-03" db="EMBL/GenBank/DDBJ databases">
        <title>The deep terrestrial virosphere.</title>
        <authorList>
            <person name="Holmfeldt K."/>
            <person name="Nilsson E."/>
            <person name="Simone D."/>
            <person name="Lopez-Fernandez M."/>
            <person name="Wu X."/>
            <person name="de Brujin I."/>
            <person name="Lundin D."/>
            <person name="Andersson A."/>
            <person name="Bertilsson S."/>
            <person name="Dopson M."/>
        </authorList>
    </citation>
    <scope>NUCLEOTIDE SEQUENCE</scope>
    <source>
        <strain evidence="1">MM415B02924</strain>
    </source>
</reference>
<dbReference type="AlphaFoldDB" id="A0A6M3L1I6"/>
<organism evidence="1">
    <name type="scientific">viral metagenome</name>
    <dbReference type="NCBI Taxonomy" id="1070528"/>
    <lineage>
        <taxon>unclassified sequences</taxon>
        <taxon>metagenomes</taxon>
        <taxon>organismal metagenomes</taxon>
    </lineage>
</organism>
<gene>
    <name evidence="1" type="ORF">MM415B02924_0014</name>
</gene>